<dbReference type="EMBL" id="JXTC01000171">
    <property type="protein sequence ID" value="PON83889.1"/>
    <property type="molecule type" value="Genomic_DNA"/>
</dbReference>
<dbReference type="OrthoDB" id="10329205at2759"/>
<dbReference type="AlphaFoldDB" id="A0A2P5EEC2"/>
<name>A0A2P5EEC2_TREOI</name>
<sequence>MVLLAITLPRLQALVPSLKKIVAEVVLFDVLVFRQQHYLVHAALLEMLCAYQQELTHLNLLANQFLTNKVKGVHLLFENGQYLRIVTTFGWGLLLHVELLEVRCHFRDELPCLVWCLVY</sequence>
<evidence type="ECO:0000313" key="2">
    <source>
        <dbReference type="Proteomes" id="UP000237000"/>
    </source>
</evidence>
<reference evidence="2" key="1">
    <citation type="submission" date="2016-06" db="EMBL/GenBank/DDBJ databases">
        <title>Parallel loss of symbiosis genes in relatives of nitrogen-fixing non-legume Parasponia.</title>
        <authorList>
            <person name="Van Velzen R."/>
            <person name="Holmer R."/>
            <person name="Bu F."/>
            <person name="Rutten L."/>
            <person name="Van Zeijl A."/>
            <person name="Liu W."/>
            <person name="Santuari L."/>
            <person name="Cao Q."/>
            <person name="Sharma T."/>
            <person name="Shen D."/>
            <person name="Roswanjaya Y."/>
            <person name="Wardhani T."/>
            <person name="Kalhor M.S."/>
            <person name="Jansen J."/>
            <person name="Van den Hoogen J."/>
            <person name="Gungor B."/>
            <person name="Hartog M."/>
            <person name="Hontelez J."/>
            <person name="Verver J."/>
            <person name="Yang W.-C."/>
            <person name="Schijlen E."/>
            <person name="Repin R."/>
            <person name="Schilthuizen M."/>
            <person name="Schranz E."/>
            <person name="Heidstra R."/>
            <person name="Miyata K."/>
            <person name="Fedorova E."/>
            <person name="Kohlen W."/>
            <person name="Bisseling T."/>
            <person name="Smit S."/>
            <person name="Geurts R."/>
        </authorList>
    </citation>
    <scope>NUCLEOTIDE SEQUENCE [LARGE SCALE GENOMIC DNA]</scope>
    <source>
        <strain evidence="2">cv. RG33-2</strain>
    </source>
</reference>
<dbReference type="Proteomes" id="UP000237000">
    <property type="component" value="Unassembled WGS sequence"/>
</dbReference>
<proteinExistence type="predicted"/>
<keyword evidence="2" id="KW-1185">Reference proteome</keyword>
<evidence type="ECO:0000313" key="1">
    <source>
        <dbReference type="EMBL" id="PON83889.1"/>
    </source>
</evidence>
<protein>
    <submittedName>
        <fullName evidence="1">Uncharacterized protein</fullName>
    </submittedName>
</protein>
<organism evidence="1 2">
    <name type="scientific">Trema orientale</name>
    <name type="common">Charcoal tree</name>
    <name type="synonym">Celtis orientalis</name>
    <dbReference type="NCBI Taxonomy" id="63057"/>
    <lineage>
        <taxon>Eukaryota</taxon>
        <taxon>Viridiplantae</taxon>
        <taxon>Streptophyta</taxon>
        <taxon>Embryophyta</taxon>
        <taxon>Tracheophyta</taxon>
        <taxon>Spermatophyta</taxon>
        <taxon>Magnoliopsida</taxon>
        <taxon>eudicotyledons</taxon>
        <taxon>Gunneridae</taxon>
        <taxon>Pentapetalae</taxon>
        <taxon>rosids</taxon>
        <taxon>fabids</taxon>
        <taxon>Rosales</taxon>
        <taxon>Cannabaceae</taxon>
        <taxon>Trema</taxon>
    </lineage>
</organism>
<accession>A0A2P5EEC2</accession>
<comment type="caution">
    <text evidence="1">The sequence shown here is derived from an EMBL/GenBank/DDBJ whole genome shotgun (WGS) entry which is preliminary data.</text>
</comment>
<dbReference type="InParanoid" id="A0A2P5EEC2"/>
<gene>
    <name evidence="1" type="ORF">TorRG33x02_203290</name>
</gene>